<feature type="compositionally biased region" description="Basic residues" evidence="1">
    <location>
        <begin position="1"/>
        <end position="12"/>
    </location>
</feature>
<dbReference type="PANTHER" id="PTHR23070">
    <property type="entry name" value="BCS1 AAA-TYPE ATPASE"/>
    <property type="match status" value="1"/>
</dbReference>
<organism evidence="2 3">
    <name type="scientific">Stylosanthes scabra</name>
    <dbReference type="NCBI Taxonomy" id="79078"/>
    <lineage>
        <taxon>Eukaryota</taxon>
        <taxon>Viridiplantae</taxon>
        <taxon>Streptophyta</taxon>
        <taxon>Embryophyta</taxon>
        <taxon>Tracheophyta</taxon>
        <taxon>Spermatophyta</taxon>
        <taxon>Magnoliopsida</taxon>
        <taxon>eudicotyledons</taxon>
        <taxon>Gunneridae</taxon>
        <taxon>Pentapetalae</taxon>
        <taxon>rosids</taxon>
        <taxon>fabids</taxon>
        <taxon>Fabales</taxon>
        <taxon>Fabaceae</taxon>
        <taxon>Papilionoideae</taxon>
        <taxon>50 kb inversion clade</taxon>
        <taxon>dalbergioids sensu lato</taxon>
        <taxon>Dalbergieae</taxon>
        <taxon>Pterocarpus clade</taxon>
        <taxon>Stylosanthes</taxon>
    </lineage>
</organism>
<protein>
    <submittedName>
        <fullName evidence="2">Uncharacterized protein</fullName>
    </submittedName>
</protein>
<evidence type="ECO:0000256" key="1">
    <source>
        <dbReference type="SAM" id="MobiDB-lite"/>
    </source>
</evidence>
<gene>
    <name evidence="2" type="ORF">PIB30_093768</name>
</gene>
<sequence>MSIKKRNHHRHTPLQPLPPTNPTIRPKPIIATNPITVPLLTPLPTPLASASPCQINDTSISVFMDRNHEIFSLFNGIKFTWKLVTKHIPSTYIRTPSSNRYESPTLKFEICYYELRFHARHKDMVFTQYLPHVMEKAKEERQQQKPLKLFTLSDQHPIHKRSSCL</sequence>
<dbReference type="EMBL" id="JASCZI010122853">
    <property type="protein sequence ID" value="MED6164810.1"/>
    <property type="molecule type" value="Genomic_DNA"/>
</dbReference>
<accession>A0ABU6UX14</accession>
<evidence type="ECO:0000313" key="2">
    <source>
        <dbReference type="EMBL" id="MED6164810.1"/>
    </source>
</evidence>
<proteinExistence type="predicted"/>
<dbReference type="InterPro" id="IPR050747">
    <property type="entry name" value="Mitochondrial_chaperone_BCS1"/>
</dbReference>
<feature type="region of interest" description="Disordered" evidence="1">
    <location>
        <begin position="1"/>
        <end position="25"/>
    </location>
</feature>
<keyword evidence="3" id="KW-1185">Reference proteome</keyword>
<reference evidence="2 3" key="1">
    <citation type="journal article" date="2023" name="Plants (Basel)">
        <title>Bridging the Gap: Combining Genomics and Transcriptomics Approaches to Understand Stylosanthes scabra, an Orphan Legume from the Brazilian Caatinga.</title>
        <authorList>
            <person name="Ferreira-Neto J.R.C."/>
            <person name="da Silva M.D."/>
            <person name="Binneck E."/>
            <person name="de Melo N.F."/>
            <person name="da Silva R.H."/>
            <person name="de Melo A.L.T.M."/>
            <person name="Pandolfi V."/>
            <person name="Bustamante F.O."/>
            <person name="Brasileiro-Vidal A.C."/>
            <person name="Benko-Iseppon A.M."/>
        </authorList>
    </citation>
    <scope>NUCLEOTIDE SEQUENCE [LARGE SCALE GENOMIC DNA]</scope>
    <source>
        <tissue evidence="2">Leaves</tissue>
    </source>
</reference>
<evidence type="ECO:0000313" key="3">
    <source>
        <dbReference type="Proteomes" id="UP001341840"/>
    </source>
</evidence>
<comment type="caution">
    <text evidence="2">The sequence shown here is derived from an EMBL/GenBank/DDBJ whole genome shotgun (WGS) entry which is preliminary data.</text>
</comment>
<name>A0ABU6UX14_9FABA</name>
<dbReference type="Proteomes" id="UP001341840">
    <property type="component" value="Unassembled WGS sequence"/>
</dbReference>